<keyword evidence="2" id="KW-1185">Reference proteome</keyword>
<dbReference type="PATRIC" id="fig|449447.4.peg.1997"/>
<dbReference type="eggNOG" id="ENOG5032TPP">
    <property type="taxonomic scope" value="Bacteria"/>
</dbReference>
<evidence type="ECO:0000313" key="1">
    <source>
        <dbReference type="EMBL" id="BAG02005.1"/>
    </source>
</evidence>
<dbReference type="InterPro" id="IPR008979">
    <property type="entry name" value="Galactose-bd-like_sf"/>
</dbReference>
<dbReference type="EnsemblBacteria" id="BAG02005">
    <property type="protein sequence ID" value="BAG02005"/>
    <property type="gene ID" value="MAE_21830"/>
</dbReference>
<name>B0JG00_MICAN</name>
<organism evidence="1 2">
    <name type="scientific">Microcystis aeruginosa (strain NIES-843 / IAM M-2473)</name>
    <dbReference type="NCBI Taxonomy" id="449447"/>
    <lineage>
        <taxon>Bacteria</taxon>
        <taxon>Bacillati</taxon>
        <taxon>Cyanobacteriota</taxon>
        <taxon>Cyanophyceae</taxon>
        <taxon>Oscillatoriophycideae</taxon>
        <taxon>Chroococcales</taxon>
        <taxon>Microcystaceae</taxon>
        <taxon>Microcystis</taxon>
    </lineage>
</organism>
<dbReference type="Gene3D" id="2.60.120.260">
    <property type="entry name" value="Galactose-binding domain-like"/>
    <property type="match status" value="1"/>
</dbReference>
<dbReference type="HOGENOM" id="CLU_1146164_0_0_3"/>
<dbReference type="STRING" id="449447.MAE_21830"/>
<reference evidence="1 2" key="1">
    <citation type="journal article" date="2007" name="DNA Res.">
        <title>Complete genomic structure of the bloom-forming toxic cyanobacterium Microcystis aeruginosa NIES-843.</title>
        <authorList>
            <person name="Kaneko T."/>
            <person name="Nakajima N."/>
            <person name="Okamoto S."/>
            <person name="Suzuki I."/>
            <person name="Tanabe Y."/>
            <person name="Tamaoki M."/>
            <person name="Nakamura Y."/>
            <person name="Kasai F."/>
            <person name="Watanabe A."/>
            <person name="Kawashima K."/>
            <person name="Kishida Y."/>
            <person name="Ono A."/>
            <person name="Shimizu Y."/>
            <person name="Takahashi C."/>
            <person name="Minami C."/>
            <person name="Fujishiro T."/>
            <person name="Kohara M."/>
            <person name="Katoh M."/>
            <person name="Nakazaki N."/>
            <person name="Nakayama S."/>
            <person name="Yamada M."/>
            <person name="Tabata S."/>
            <person name="Watanabe M.M."/>
        </authorList>
    </citation>
    <scope>NUCLEOTIDE SEQUENCE [LARGE SCALE GENOMIC DNA]</scope>
    <source>
        <strain evidence="2">NIES-843 / IAM M-247</strain>
    </source>
</reference>
<dbReference type="PaxDb" id="449447-MAE_21830"/>
<protein>
    <recommendedName>
        <fullName evidence="3">F5/8 type C domain-containing protein</fullName>
    </recommendedName>
</protein>
<dbReference type="AlphaFoldDB" id="B0JG00"/>
<sequence>MTNNILSRVTVFTTTATLILYCNINPAKATNIQGAISVSTNLGVGSSEFDISNIINKSGLFIPYTNGQDLNGYLAQNPFHTYVGQNNDWFSGFNAASILPGIVDFNLGSLFSITDFVLWNGDAAGIQNFDLVVSSVSDFSSFTSVGSFVANFNPNGVSYLPQRFSFSPANAQFVRLKINTSYPFTNGFISIGESAFGVGTKSIPESSSVLGLLALGTLGVGSLIKSKVMGKKPKNDSQEVEN</sequence>
<proteinExistence type="predicted"/>
<dbReference type="Proteomes" id="UP000001510">
    <property type="component" value="Chromosome"/>
</dbReference>
<dbReference type="KEGG" id="mar:MAE_21830"/>
<dbReference type="RefSeq" id="WP_012265390.1">
    <property type="nucleotide sequence ID" value="NC_010296.1"/>
</dbReference>
<evidence type="ECO:0000313" key="2">
    <source>
        <dbReference type="Proteomes" id="UP000001510"/>
    </source>
</evidence>
<accession>B0JG00</accession>
<dbReference type="EMBL" id="AP009552">
    <property type="protein sequence ID" value="BAG02005.1"/>
    <property type="molecule type" value="Genomic_DNA"/>
</dbReference>
<evidence type="ECO:0008006" key="3">
    <source>
        <dbReference type="Google" id="ProtNLM"/>
    </source>
</evidence>
<gene>
    <name evidence="1" type="ordered locus">MAE_21830</name>
</gene>
<dbReference type="BioCyc" id="MAER449447:MAE_RS09525-MONOMER"/>
<dbReference type="SUPFAM" id="SSF49785">
    <property type="entry name" value="Galactose-binding domain-like"/>
    <property type="match status" value="1"/>
</dbReference>